<protein>
    <submittedName>
        <fullName evidence="1">Uncharacterized protein</fullName>
    </submittedName>
</protein>
<proteinExistence type="predicted"/>
<sequence length="70" mass="7430">MCWGCRVPRVGCVGAPGFVGTRTAWPGARHPRLPGTPEPLHPLHSCTPHTLAPLAPLHPPYLCTPCTSTP</sequence>
<dbReference type="Proteomes" id="UP001266305">
    <property type="component" value="Unassembled WGS sequence"/>
</dbReference>
<evidence type="ECO:0000313" key="2">
    <source>
        <dbReference type="Proteomes" id="UP001266305"/>
    </source>
</evidence>
<name>A0ABQ9VMJ0_SAGOE</name>
<gene>
    <name evidence="1" type="ORF">P7K49_010056</name>
</gene>
<reference evidence="1 2" key="1">
    <citation type="submission" date="2023-05" db="EMBL/GenBank/DDBJ databases">
        <title>B98-5 Cell Line De Novo Hybrid Assembly: An Optical Mapping Approach.</title>
        <authorList>
            <person name="Kananen K."/>
            <person name="Auerbach J.A."/>
            <person name="Kautto E."/>
            <person name="Blachly J.S."/>
        </authorList>
    </citation>
    <scope>NUCLEOTIDE SEQUENCE [LARGE SCALE GENOMIC DNA]</scope>
    <source>
        <strain evidence="1">B95-8</strain>
        <tissue evidence="1">Cell line</tissue>
    </source>
</reference>
<keyword evidence="2" id="KW-1185">Reference proteome</keyword>
<feature type="non-terminal residue" evidence="1">
    <location>
        <position position="70"/>
    </location>
</feature>
<dbReference type="EMBL" id="JASSZA010000005">
    <property type="protein sequence ID" value="KAK2110310.1"/>
    <property type="molecule type" value="Genomic_DNA"/>
</dbReference>
<comment type="caution">
    <text evidence="1">The sequence shown here is derived from an EMBL/GenBank/DDBJ whole genome shotgun (WGS) entry which is preliminary data.</text>
</comment>
<evidence type="ECO:0000313" key="1">
    <source>
        <dbReference type="EMBL" id="KAK2110310.1"/>
    </source>
</evidence>
<organism evidence="1 2">
    <name type="scientific">Saguinus oedipus</name>
    <name type="common">Cotton-top tamarin</name>
    <name type="synonym">Oedipomidas oedipus</name>
    <dbReference type="NCBI Taxonomy" id="9490"/>
    <lineage>
        <taxon>Eukaryota</taxon>
        <taxon>Metazoa</taxon>
        <taxon>Chordata</taxon>
        <taxon>Craniata</taxon>
        <taxon>Vertebrata</taxon>
        <taxon>Euteleostomi</taxon>
        <taxon>Mammalia</taxon>
        <taxon>Eutheria</taxon>
        <taxon>Euarchontoglires</taxon>
        <taxon>Primates</taxon>
        <taxon>Haplorrhini</taxon>
        <taxon>Platyrrhini</taxon>
        <taxon>Cebidae</taxon>
        <taxon>Callitrichinae</taxon>
        <taxon>Saguinus</taxon>
    </lineage>
</organism>
<accession>A0ABQ9VMJ0</accession>